<dbReference type="KEGG" id="cme:CYME_CMP333C"/>
<dbReference type="EMBL" id="AP006498">
    <property type="protein sequence ID" value="BAM81920.1"/>
    <property type="molecule type" value="Genomic_DNA"/>
</dbReference>
<comment type="catalytic activity">
    <reaction evidence="1 6">
        <text>Thiol-dependent hydrolysis of ester, thioester, amide, peptide and isopeptide bonds formed by the C-terminal Gly of ubiquitin (a 76-residue protein attached to proteins as an intracellular targeting signal).</text>
        <dbReference type="EC" id="3.4.19.12"/>
    </reaction>
</comment>
<keyword evidence="3 6" id="KW-0833">Ubl conjugation pathway</keyword>
<evidence type="ECO:0000256" key="4">
    <source>
        <dbReference type="ARBA" id="ARBA00022801"/>
    </source>
</evidence>
<evidence type="ECO:0000313" key="10">
    <source>
        <dbReference type="Proteomes" id="UP000007014"/>
    </source>
</evidence>
<dbReference type="HOGENOM" id="CLU_432376_0_0_1"/>
<sequence length="633" mass="69492">MERKGVNWTQFSHVYLGQLTAREWSSLIIRSEAVLSQSTSEQEPELNQAPGTVKVRSGSASSTPTLAVSPSQVAVALPQTETPSLSPLKKDAPAEVVHSSNSNSPVVPLRSSESPKSTPRAAPEPVSAGTPRLRWASVVSGEARADAPGASHESNQSSVTTESKLLKRIDEADQATGSDRRGRLFTGLPAQMSERLLQLLEYGCPVSNDRTPSPSVAASSIAIDPHWRRPGFVNTGNSCYLNAVLQALLAIDEFRLTWTALGALLPTQRDLLEKCNCHLVAGWLRLIDEWQALCQQTRLQRGRFGAAAPMLRPTYFWENERLASTVGSGHQEDAQELLMIMLDGLHSELLELRSLLGEKSKLASLERAASPSLTDSDATSDTEWETVDRRGRSAIVRTHQVRKTFITSIFGGALRSEVRKAGAKRSAVREPFLMLSLDIEDQRIRTLDDAFRYFMEPEFLEAPDERDSSARTRTRVAANLDPLRKHVTLDTPLPQALIIHLKRFSVASDGTGQGKKLHKELSFPPQFVLNASWFSAAVPKAQLGEACSRRYRLVAVITHLGTDLANGHYIADVLASGTNSTWSLSKSRNAPRGLTRSVDADAIWWQCDDQDVQMVSASTVLSRAAYVLVYRNA</sequence>
<dbReference type="PROSITE" id="PS00973">
    <property type="entry name" value="USP_2"/>
    <property type="match status" value="1"/>
</dbReference>
<dbReference type="OMA" id="VCPAKNM"/>
<evidence type="ECO:0000313" key="9">
    <source>
        <dbReference type="EMBL" id="BAM81920.1"/>
    </source>
</evidence>
<dbReference type="InterPro" id="IPR028889">
    <property type="entry name" value="USP"/>
</dbReference>
<evidence type="ECO:0000256" key="7">
    <source>
        <dbReference type="SAM" id="MobiDB-lite"/>
    </source>
</evidence>
<comment type="similarity">
    <text evidence="6">Belongs to the peptidase C19 family.</text>
</comment>
<evidence type="ECO:0000256" key="3">
    <source>
        <dbReference type="ARBA" id="ARBA00022786"/>
    </source>
</evidence>
<evidence type="ECO:0000256" key="5">
    <source>
        <dbReference type="ARBA" id="ARBA00022807"/>
    </source>
</evidence>
<protein>
    <recommendedName>
        <fullName evidence="6">Ubiquitin carboxyl-terminal hydrolase</fullName>
        <ecNumber evidence="6">3.4.19.12</ecNumber>
    </recommendedName>
</protein>
<dbReference type="InterPro" id="IPR038765">
    <property type="entry name" value="Papain-like_cys_pep_sf"/>
</dbReference>
<dbReference type="OrthoDB" id="429671at2759"/>
<evidence type="ECO:0000259" key="8">
    <source>
        <dbReference type="PROSITE" id="PS50235"/>
    </source>
</evidence>
<accession>M1V675</accession>
<dbReference type="PROSITE" id="PS50235">
    <property type="entry name" value="USP_3"/>
    <property type="match status" value="1"/>
</dbReference>
<dbReference type="AlphaFoldDB" id="M1V675"/>
<evidence type="ECO:0000256" key="6">
    <source>
        <dbReference type="RuleBase" id="RU366025"/>
    </source>
</evidence>
<evidence type="ECO:0000256" key="2">
    <source>
        <dbReference type="ARBA" id="ARBA00022670"/>
    </source>
</evidence>
<reference evidence="9 10" key="2">
    <citation type="journal article" date="2007" name="BMC Biol.">
        <title>A 100%-complete sequence reveals unusually simple genomic features in the hot-spring red alga Cyanidioschyzon merolae.</title>
        <authorList>
            <person name="Nozaki H."/>
            <person name="Takano H."/>
            <person name="Misumi O."/>
            <person name="Terasawa K."/>
            <person name="Matsuzaki M."/>
            <person name="Maruyama S."/>
            <person name="Nishida K."/>
            <person name="Yagisawa F."/>
            <person name="Yoshida Y."/>
            <person name="Fujiwara T."/>
            <person name="Takio S."/>
            <person name="Tamura K."/>
            <person name="Chung S.J."/>
            <person name="Nakamura S."/>
            <person name="Kuroiwa H."/>
            <person name="Tanaka K."/>
            <person name="Sato N."/>
            <person name="Kuroiwa T."/>
        </authorList>
    </citation>
    <scope>NUCLEOTIDE SEQUENCE [LARGE SCALE GENOMIC DNA]</scope>
    <source>
        <strain evidence="9 10">10D</strain>
    </source>
</reference>
<dbReference type="InterPro" id="IPR050164">
    <property type="entry name" value="Peptidase_C19"/>
</dbReference>
<feature type="compositionally biased region" description="Low complexity" evidence="7">
    <location>
        <begin position="96"/>
        <end position="112"/>
    </location>
</feature>
<organism evidence="9 10">
    <name type="scientific">Cyanidioschyzon merolae (strain NIES-3377 / 10D)</name>
    <name type="common">Unicellular red alga</name>
    <dbReference type="NCBI Taxonomy" id="280699"/>
    <lineage>
        <taxon>Eukaryota</taxon>
        <taxon>Rhodophyta</taxon>
        <taxon>Bangiophyceae</taxon>
        <taxon>Cyanidiales</taxon>
        <taxon>Cyanidiaceae</taxon>
        <taxon>Cyanidioschyzon</taxon>
    </lineage>
</organism>
<dbReference type="RefSeq" id="XP_005537956.1">
    <property type="nucleotide sequence ID" value="XM_005537899.1"/>
</dbReference>
<keyword evidence="5 6" id="KW-0788">Thiol protease</keyword>
<dbReference type="PANTHER" id="PTHR24006">
    <property type="entry name" value="UBIQUITIN CARBOXYL-TERMINAL HYDROLASE"/>
    <property type="match status" value="1"/>
</dbReference>
<feature type="compositionally biased region" description="Polar residues" evidence="7">
    <location>
        <begin position="58"/>
        <end position="72"/>
    </location>
</feature>
<dbReference type="PROSITE" id="PS00972">
    <property type="entry name" value="USP_1"/>
    <property type="match status" value="1"/>
</dbReference>
<keyword evidence="2 6" id="KW-0645">Protease</keyword>
<dbReference type="InterPro" id="IPR018200">
    <property type="entry name" value="USP_CS"/>
</dbReference>
<proteinExistence type="inferred from homology"/>
<dbReference type="eggNOG" id="KOG1871">
    <property type="taxonomic scope" value="Eukaryota"/>
</dbReference>
<keyword evidence="10" id="KW-1185">Reference proteome</keyword>
<reference evidence="9 10" key="1">
    <citation type="journal article" date="2004" name="Nature">
        <title>Genome sequence of the ultrasmall unicellular red alga Cyanidioschyzon merolae 10D.</title>
        <authorList>
            <person name="Matsuzaki M."/>
            <person name="Misumi O."/>
            <person name="Shin-i T."/>
            <person name="Maruyama S."/>
            <person name="Takahara M."/>
            <person name="Miyagishima S."/>
            <person name="Mori T."/>
            <person name="Nishida K."/>
            <person name="Yagisawa F."/>
            <person name="Nishida K."/>
            <person name="Yoshida Y."/>
            <person name="Nishimura Y."/>
            <person name="Nakao S."/>
            <person name="Kobayashi T."/>
            <person name="Momoyama Y."/>
            <person name="Higashiyama T."/>
            <person name="Minoda A."/>
            <person name="Sano M."/>
            <person name="Nomoto H."/>
            <person name="Oishi K."/>
            <person name="Hayashi H."/>
            <person name="Ohta F."/>
            <person name="Nishizaka S."/>
            <person name="Haga S."/>
            <person name="Miura S."/>
            <person name="Morishita T."/>
            <person name="Kabeya Y."/>
            <person name="Terasawa K."/>
            <person name="Suzuki Y."/>
            <person name="Ishii Y."/>
            <person name="Asakawa S."/>
            <person name="Takano H."/>
            <person name="Ohta N."/>
            <person name="Kuroiwa H."/>
            <person name="Tanaka K."/>
            <person name="Shimizu N."/>
            <person name="Sugano S."/>
            <person name="Sato N."/>
            <person name="Nozaki H."/>
            <person name="Ogasawara N."/>
            <person name="Kohara Y."/>
            <person name="Kuroiwa T."/>
        </authorList>
    </citation>
    <scope>NUCLEOTIDE SEQUENCE [LARGE SCALE GENOMIC DNA]</scope>
    <source>
        <strain evidence="9 10">10D</strain>
    </source>
</reference>
<dbReference type="SUPFAM" id="SSF54001">
    <property type="entry name" value="Cysteine proteinases"/>
    <property type="match status" value="1"/>
</dbReference>
<dbReference type="GO" id="GO:0016579">
    <property type="term" value="P:protein deubiquitination"/>
    <property type="evidence" value="ECO:0007669"/>
    <property type="project" value="InterPro"/>
</dbReference>
<name>M1V675_CYAM1</name>
<dbReference type="InterPro" id="IPR001394">
    <property type="entry name" value="Peptidase_C19_UCH"/>
</dbReference>
<dbReference type="Gramene" id="CMP333CT">
    <property type="protein sequence ID" value="CMP333CT"/>
    <property type="gene ID" value="CMP333C"/>
</dbReference>
<dbReference type="GO" id="GO:0005634">
    <property type="term" value="C:nucleus"/>
    <property type="evidence" value="ECO:0007669"/>
    <property type="project" value="TreeGrafter"/>
</dbReference>
<keyword evidence="4 6" id="KW-0378">Hydrolase</keyword>
<gene>
    <name evidence="9" type="ORF">CYME_CMP333C</name>
</gene>
<dbReference type="Gene3D" id="3.90.70.10">
    <property type="entry name" value="Cysteine proteinases"/>
    <property type="match status" value="1"/>
</dbReference>
<evidence type="ECO:0000256" key="1">
    <source>
        <dbReference type="ARBA" id="ARBA00000707"/>
    </source>
</evidence>
<dbReference type="PANTHER" id="PTHR24006:SF687">
    <property type="entry name" value="UBIQUITIN CARBOXYL-TERMINAL HYDROLASE 10"/>
    <property type="match status" value="1"/>
</dbReference>
<dbReference type="EC" id="3.4.19.12" evidence="6"/>
<feature type="domain" description="USP" evidence="8">
    <location>
        <begin position="230"/>
        <end position="633"/>
    </location>
</feature>
<feature type="compositionally biased region" description="Polar residues" evidence="7">
    <location>
        <begin position="152"/>
        <end position="163"/>
    </location>
</feature>
<dbReference type="GO" id="GO:0004843">
    <property type="term" value="F:cysteine-type deubiquitinase activity"/>
    <property type="evidence" value="ECO:0007669"/>
    <property type="project" value="UniProtKB-UniRule"/>
</dbReference>
<dbReference type="GO" id="GO:0005829">
    <property type="term" value="C:cytosol"/>
    <property type="evidence" value="ECO:0007669"/>
    <property type="project" value="TreeGrafter"/>
</dbReference>
<dbReference type="Proteomes" id="UP000007014">
    <property type="component" value="Chromosome 16"/>
</dbReference>
<dbReference type="Pfam" id="PF00443">
    <property type="entry name" value="UCH"/>
    <property type="match status" value="1"/>
</dbReference>
<feature type="region of interest" description="Disordered" evidence="7">
    <location>
        <begin position="35"/>
        <end position="183"/>
    </location>
</feature>
<dbReference type="STRING" id="280699.M1V675"/>
<dbReference type="GeneID" id="16995948"/>
<dbReference type="GO" id="GO:0006508">
    <property type="term" value="P:proteolysis"/>
    <property type="evidence" value="ECO:0007669"/>
    <property type="project" value="UniProtKB-KW"/>
</dbReference>